<accession>A0ABS4SQ61</accession>
<evidence type="ECO:0000313" key="2">
    <source>
        <dbReference type="Proteomes" id="UP000781958"/>
    </source>
</evidence>
<proteinExistence type="predicted"/>
<evidence type="ECO:0000313" key="1">
    <source>
        <dbReference type="EMBL" id="MBP2294707.1"/>
    </source>
</evidence>
<name>A0ABS4SQ61_9PROT</name>
<dbReference type="RefSeq" id="WP_209768985.1">
    <property type="nucleotide sequence ID" value="NZ_JAGINP010000017.1"/>
</dbReference>
<dbReference type="Proteomes" id="UP000781958">
    <property type="component" value="Unassembled WGS sequence"/>
</dbReference>
<organism evidence="1 2">
    <name type="scientific">Azospirillum rugosum</name>
    <dbReference type="NCBI Taxonomy" id="416170"/>
    <lineage>
        <taxon>Bacteria</taxon>
        <taxon>Pseudomonadati</taxon>
        <taxon>Pseudomonadota</taxon>
        <taxon>Alphaproteobacteria</taxon>
        <taxon>Rhodospirillales</taxon>
        <taxon>Azospirillaceae</taxon>
        <taxon>Azospirillum</taxon>
    </lineage>
</organism>
<reference evidence="1 2" key="1">
    <citation type="submission" date="2021-03" db="EMBL/GenBank/DDBJ databases">
        <title>Genomic Encyclopedia of Type Strains, Phase III (KMG-III): the genomes of soil and plant-associated and newly described type strains.</title>
        <authorList>
            <person name="Whitman W."/>
        </authorList>
    </citation>
    <scope>NUCLEOTIDE SEQUENCE [LARGE SCALE GENOMIC DNA]</scope>
    <source>
        <strain evidence="1 2">IMMIB AFH-6</strain>
    </source>
</reference>
<dbReference type="EMBL" id="JAGINP010000017">
    <property type="protein sequence ID" value="MBP2294707.1"/>
    <property type="molecule type" value="Genomic_DNA"/>
</dbReference>
<comment type="caution">
    <text evidence="1">The sequence shown here is derived from an EMBL/GenBank/DDBJ whole genome shotgun (WGS) entry which is preliminary data.</text>
</comment>
<sequence>MTCIHGGFAVLEMLRAEAAWHASVRDDCALRDSAERLRVELEESGFRNDALFFQWTEAWRLVKEFEPITEAAHRRYLEAIRAVPQGVDPFAAAALVYGVGTA</sequence>
<protein>
    <submittedName>
        <fullName evidence="1">Uncharacterized protein</fullName>
    </submittedName>
</protein>
<keyword evidence="2" id="KW-1185">Reference proteome</keyword>
<gene>
    <name evidence="1" type="ORF">J2851_004497</name>
</gene>